<dbReference type="EMBL" id="JACIIV010000009">
    <property type="protein sequence ID" value="MBB6227393.1"/>
    <property type="molecule type" value="Genomic_DNA"/>
</dbReference>
<dbReference type="GO" id="GO:0004563">
    <property type="term" value="F:beta-N-acetylhexosaminidase activity"/>
    <property type="evidence" value="ECO:0007669"/>
    <property type="project" value="UniProtKB-EC"/>
</dbReference>
<dbReference type="InterPro" id="IPR050226">
    <property type="entry name" value="NagZ_Beta-hexosaminidase"/>
</dbReference>
<gene>
    <name evidence="7" type="ORF">FHS79_001559</name>
</gene>
<comment type="similarity">
    <text evidence="2">Belongs to the glycosyl hydrolase 3 family.</text>
</comment>
<evidence type="ECO:0000259" key="6">
    <source>
        <dbReference type="Pfam" id="PF00933"/>
    </source>
</evidence>
<evidence type="ECO:0000313" key="7">
    <source>
        <dbReference type="EMBL" id="MBB6227393.1"/>
    </source>
</evidence>
<dbReference type="SUPFAM" id="SSF51445">
    <property type="entry name" value="(Trans)glycosidases"/>
    <property type="match status" value="1"/>
</dbReference>
<name>A0A841L8U9_9SPHN</name>
<comment type="caution">
    <text evidence="7">The sequence shown here is derived from an EMBL/GenBank/DDBJ whole genome shotgun (WGS) entry which is preliminary data.</text>
</comment>
<evidence type="ECO:0000256" key="4">
    <source>
        <dbReference type="ARBA" id="ARBA00022801"/>
    </source>
</evidence>
<dbReference type="InterPro" id="IPR001764">
    <property type="entry name" value="Glyco_hydro_3_N"/>
</dbReference>
<accession>A0A841L8U9</accession>
<protein>
    <recommendedName>
        <fullName evidence="3">beta-N-acetylhexosaminidase</fullName>
        <ecNumber evidence="3">3.2.1.52</ecNumber>
    </recommendedName>
</protein>
<sequence>MIPAFFGLEGLTISEAERALFRSVDPAGYILFKRNIDSPEQVRALTAALTDMAGRRLPILIDQEGGRVARLRPPHWPEFPSGQAFADVYERAPITAIEACRLNALALAAMLRDLGITVDCLPLLDVRDREGHDIIGDRALGFEPMQVAALGRATLDGLRQGGVCGVVKHIPGHGRAAADSHVELPIVTASREALERDFEPFRRLAAAPMAMTAHVTYTALDPHRCATLSPTVIDFIREDIGFSGLLMSDDLGMHALGNPLSGGHAAGSNALMDFGARALASLDAGCDIALHCSGDMAEMRAIAEALGSIEAAAARRLDAAMAWAGAGDSTPAAGWADARDQLLAAGLGQA</sequence>
<evidence type="ECO:0000256" key="2">
    <source>
        <dbReference type="ARBA" id="ARBA00005336"/>
    </source>
</evidence>
<dbReference type="InterPro" id="IPR036962">
    <property type="entry name" value="Glyco_hydro_3_N_sf"/>
</dbReference>
<feature type="domain" description="Glycoside hydrolase family 3 N-terminal" evidence="6">
    <location>
        <begin position="14"/>
        <end position="314"/>
    </location>
</feature>
<keyword evidence="4 7" id="KW-0378">Hydrolase</keyword>
<dbReference type="RefSeq" id="WP_184197865.1">
    <property type="nucleotide sequence ID" value="NZ_JACIIV010000009.1"/>
</dbReference>
<evidence type="ECO:0000313" key="8">
    <source>
        <dbReference type="Proteomes" id="UP000538147"/>
    </source>
</evidence>
<evidence type="ECO:0000256" key="3">
    <source>
        <dbReference type="ARBA" id="ARBA00012663"/>
    </source>
</evidence>
<dbReference type="AlphaFoldDB" id="A0A841L8U9"/>
<dbReference type="GO" id="GO:0009254">
    <property type="term" value="P:peptidoglycan turnover"/>
    <property type="evidence" value="ECO:0007669"/>
    <property type="project" value="TreeGrafter"/>
</dbReference>
<dbReference type="PANTHER" id="PTHR30480:SF13">
    <property type="entry name" value="BETA-HEXOSAMINIDASE"/>
    <property type="match status" value="1"/>
</dbReference>
<dbReference type="GO" id="GO:0005975">
    <property type="term" value="P:carbohydrate metabolic process"/>
    <property type="evidence" value="ECO:0007669"/>
    <property type="project" value="InterPro"/>
</dbReference>
<dbReference type="Proteomes" id="UP000538147">
    <property type="component" value="Unassembled WGS sequence"/>
</dbReference>
<dbReference type="Pfam" id="PF00933">
    <property type="entry name" value="Glyco_hydro_3"/>
    <property type="match status" value="1"/>
</dbReference>
<reference evidence="7 8" key="1">
    <citation type="submission" date="2020-08" db="EMBL/GenBank/DDBJ databases">
        <title>Genomic Encyclopedia of Type Strains, Phase IV (KMG-IV): sequencing the most valuable type-strain genomes for metagenomic binning, comparative biology and taxonomic classification.</title>
        <authorList>
            <person name="Goeker M."/>
        </authorList>
    </citation>
    <scope>NUCLEOTIDE SEQUENCE [LARGE SCALE GENOMIC DNA]</scope>
    <source>
        <strain evidence="7 8">DSM 102189</strain>
    </source>
</reference>
<dbReference type="PANTHER" id="PTHR30480">
    <property type="entry name" value="BETA-HEXOSAMINIDASE-RELATED"/>
    <property type="match status" value="1"/>
</dbReference>
<dbReference type="Gene3D" id="3.20.20.300">
    <property type="entry name" value="Glycoside hydrolase, family 3, N-terminal domain"/>
    <property type="match status" value="1"/>
</dbReference>
<proteinExistence type="inferred from homology"/>
<evidence type="ECO:0000256" key="5">
    <source>
        <dbReference type="ARBA" id="ARBA00023295"/>
    </source>
</evidence>
<comment type="catalytic activity">
    <reaction evidence="1">
        <text>Hydrolysis of terminal non-reducing N-acetyl-D-hexosamine residues in N-acetyl-beta-D-hexosaminides.</text>
        <dbReference type="EC" id="3.2.1.52"/>
    </reaction>
</comment>
<dbReference type="InterPro" id="IPR017853">
    <property type="entry name" value="GH"/>
</dbReference>
<keyword evidence="5 7" id="KW-0326">Glycosidase</keyword>
<dbReference type="EC" id="3.2.1.52" evidence="3"/>
<organism evidence="7 8">
    <name type="scientific">Polymorphobacter multimanifer</name>
    <dbReference type="NCBI Taxonomy" id="1070431"/>
    <lineage>
        <taxon>Bacteria</taxon>
        <taxon>Pseudomonadati</taxon>
        <taxon>Pseudomonadota</taxon>
        <taxon>Alphaproteobacteria</taxon>
        <taxon>Sphingomonadales</taxon>
        <taxon>Sphingosinicellaceae</taxon>
        <taxon>Polymorphobacter</taxon>
    </lineage>
</organism>
<evidence type="ECO:0000256" key="1">
    <source>
        <dbReference type="ARBA" id="ARBA00001231"/>
    </source>
</evidence>
<keyword evidence="8" id="KW-1185">Reference proteome</keyword>